<dbReference type="EMBL" id="CAJVPQ010018964">
    <property type="protein sequence ID" value="CAG8752859.1"/>
    <property type="molecule type" value="Genomic_DNA"/>
</dbReference>
<name>A0A9N9IWF8_9GLOM</name>
<dbReference type="AlphaFoldDB" id="A0A9N9IWF8"/>
<feature type="non-terminal residue" evidence="1">
    <location>
        <position position="1"/>
    </location>
</feature>
<proteinExistence type="predicted"/>
<dbReference type="Proteomes" id="UP000789570">
    <property type="component" value="Unassembled WGS sequence"/>
</dbReference>
<evidence type="ECO:0000313" key="2">
    <source>
        <dbReference type="Proteomes" id="UP000789570"/>
    </source>
</evidence>
<feature type="non-terminal residue" evidence="1">
    <location>
        <position position="42"/>
    </location>
</feature>
<keyword evidence="2" id="KW-1185">Reference proteome</keyword>
<reference evidence="1" key="1">
    <citation type="submission" date="2021-06" db="EMBL/GenBank/DDBJ databases">
        <authorList>
            <person name="Kallberg Y."/>
            <person name="Tangrot J."/>
            <person name="Rosling A."/>
        </authorList>
    </citation>
    <scope>NUCLEOTIDE SEQUENCE</scope>
    <source>
        <strain evidence="1">UK204</strain>
    </source>
</reference>
<protein>
    <submittedName>
        <fullName evidence="1">6045_t:CDS:1</fullName>
    </submittedName>
</protein>
<comment type="caution">
    <text evidence="1">The sequence shown here is derived from an EMBL/GenBank/DDBJ whole genome shotgun (WGS) entry which is preliminary data.</text>
</comment>
<organism evidence="1 2">
    <name type="scientific">Funneliformis caledonium</name>
    <dbReference type="NCBI Taxonomy" id="1117310"/>
    <lineage>
        <taxon>Eukaryota</taxon>
        <taxon>Fungi</taxon>
        <taxon>Fungi incertae sedis</taxon>
        <taxon>Mucoromycota</taxon>
        <taxon>Glomeromycotina</taxon>
        <taxon>Glomeromycetes</taxon>
        <taxon>Glomerales</taxon>
        <taxon>Glomeraceae</taxon>
        <taxon>Funneliformis</taxon>
    </lineage>
</organism>
<sequence length="42" mass="4830">STLNRSRRTIVLDRCLSRNSKDLLTDESAVKLNVNEHFQKTA</sequence>
<accession>A0A9N9IWF8</accession>
<gene>
    <name evidence="1" type="ORF">FCALED_LOCUS16410</name>
</gene>
<evidence type="ECO:0000313" key="1">
    <source>
        <dbReference type="EMBL" id="CAG8752859.1"/>
    </source>
</evidence>